<dbReference type="EMBL" id="BRXY01000091">
    <property type="protein sequence ID" value="GMH64126.1"/>
    <property type="molecule type" value="Genomic_DNA"/>
</dbReference>
<dbReference type="InterPro" id="IPR036188">
    <property type="entry name" value="FAD/NAD-bd_sf"/>
</dbReference>
<dbReference type="PANTHER" id="PTHR10742">
    <property type="entry name" value="FLAVIN MONOAMINE OXIDASE"/>
    <property type="match status" value="1"/>
</dbReference>
<accession>A0A9W7A4U7</accession>
<dbReference type="AlphaFoldDB" id="A0A9W7A4U7"/>
<evidence type="ECO:0000259" key="1">
    <source>
        <dbReference type="Pfam" id="PF01593"/>
    </source>
</evidence>
<dbReference type="SUPFAM" id="SSF54373">
    <property type="entry name" value="FAD-linked reductases, C-terminal domain"/>
    <property type="match status" value="1"/>
</dbReference>
<evidence type="ECO:0000313" key="2">
    <source>
        <dbReference type="EMBL" id="GMH64126.1"/>
    </source>
</evidence>
<dbReference type="Gene3D" id="3.50.50.60">
    <property type="entry name" value="FAD/NAD(P)-binding domain"/>
    <property type="match status" value="1"/>
</dbReference>
<sequence length="481" mass="52318">MPPSHSTPLHDVVIIGAGASGLCAARHLLTTDPSLSILLLEALPHVGGRVHTATLSSPSLQSDIRVDLGAEFIHGSTTLINELVRENGWPTVEVFTAAQGDGGPDDAPTSDLSMYGVYFLNESKTLLRYDSDDADFVKMNEAFWSLSTLDPADIPSSLSIADHFQQSKISTRMTGMSNAGYSNTSGCSSLHELSLKRTVEYERHWKDHDGCCNDDGGDCRLSPPLAMSDVIDHVAADVDVRKNCRTNTKVLKVDYAEDTINIETSSDPGRLVQTKKVVVTVPVRIMIDGDIEFNPPLPAEKIEALSLYGMEDALKLFLVFRTRVWPEKVQNCIIADAPIPEMWFRSTPATSDAPSVHICCCFATAKFADSLKALKEPDATTAALKLLADMFDRTIDLNRQELLHSHMVCWSDVESVRGGYSFPRVGITRESVETIAAPLASKVFFAGEATHAGAAMTVHAAMETGIRAAEEVLKTLQPTQN</sequence>
<gene>
    <name evidence="2" type="ORF">TrST_g1157</name>
</gene>
<dbReference type="Proteomes" id="UP001165085">
    <property type="component" value="Unassembled WGS sequence"/>
</dbReference>
<comment type="caution">
    <text evidence="2">The sequence shown here is derived from an EMBL/GenBank/DDBJ whole genome shotgun (WGS) entry which is preliminary data.</text>
</comment>
<dbReference type="InterPro" id="IPR050281">
    <property type="entry name" value="Flavin_monoamine_oxidase"/>
</dbReference>
<dbReference type="PANTHER" id="PTHR10742:SF418">
    <property type="entry name" value="AMINE OXIDASE DOMAIN-CONTAINING PROTEIN"/>
    <property type="match status" value="1"/>
</dbReference>
<reference evidence="3" key="1">
    <citation type="journal article" date="2023" name="Commun. Biol.">
        <title>Genome analysis of Parmales, the sister group of diatoms, reveals the evolutionary specialization of diatoms from phago-mixotrophs to photoautotrophs.</title>
        <authorList>
            <person name="Ban H."/>
            <person name="Sato S."/>
            <person name="Yoshikawa S."/>
            <person name="Yamada K."/>
            <person name="Nakamura Y."/>
            <person name="Ichinomiya M."/>
            <person name="Sato N."/>
            <person name="Blanc-Mathieu R."/>
            <person name="Endo H."/>
            <person name="Kuwata A."/>
            <person name="Ogata H."/>
        </authorList>
    </citation>
    <scope>NUCLEOTIDE SEQUENCE [LARGE SCALE GENOMIC DNA]</scope>
    <source>
        <strain evidence="3">NIES 3701</strain>
    </source>
</reference>
<proteinExistence type="predicted"/>
<dbReference type="GO" id="GO:0016491">
    <property type="term" value="F:oxidoreductase activity"/>
    <property type="evidence" value="ECO:0007669"/>
    <property type="project" value="InterPro"/>
</dbReference>
<dbReference type="Pfam" id="PF01593">
    <property type="entry name" value="Amino_oxidase"/>
    <property type="match status" value="1"/>
</dbReference>
<dbReference type="OrthoDB" id="5046242at2759"/>
<name>A0A9W7A4U7_9STRA</name>
<evidence type="ECO:0000313" key="3">
    <source>
        <dbReference type="Proteomes" id="UP001165085"/>
    </source>
</evidence>
<protein>
    <recommendedName>
        <fullName evidence="1">Amine oxidase domain-containing protein</fullName>
    </recommendedName>
</protein>
<dbReference type="SUPFAM" id="SSF51905">
    <property type="entry name" value="FAD/NAD(P)-binding domain"/>
    <property type="match status" value="1"/>
</dbReference>
<organism evidence="2 3">
    <name type="scientific">Triparma strigata</name>
    <dbReference type="NCBI Taxonomy" id="1606541"/>
    <lineage>
        <taxon>Eukaryota</taxon>
        <taxon>Sar</taxon>
        <taxon>Stramenopiles</taxon>
        <taxon>Ochrophyta</taxon>
        <taxon>Bolidophyceae</taxon>
        <taxon>Parmales</taxon>
        <taxon>Triparmaceae</taxon>
        <taxon>Triparma</taxon>
    </lineage>
</organism>
<feature type="domain" description="Amine oxidase" evidence="1">
    <location>
        <begin position="20"/>
        <end position="473"/>
    </location>
</feature>
<keyword evidence="3" id="KW-1185">Reference proteome</keyword>
<dbReference type="InterPro" id="IPR002937">
    <property type="entry name" value="Amino_oxidase"/>
</dbReference>